<keyword evidence="5" id="KW-1185">Reference proteome</keyword>
<evidence type="ECO:0000313" key="4">
    <source>
        <dbReference type="EMBL" id="KAL3889984.1"/>
    </source>
</evidence>
<dbReference type="Pfam" id="PF04201">
    <property type="entry name" value="TPD52"/>
    <property type="match status" value="2"/>
</dbReference>
<evidence type="ECO:0000256" key="3">
    <source>
        <dbReference type="SAM" id="MobiDB-lite"/>
    </source>
</evidence>
<feature type="region of interest" description="Disordered" evidence="3">
    <location>
        <begin position="189"/>
        <end position="233"/>
    </location>
</feature>
<dbReference type="Proteomes" id="UP001634394">
    <property type="component" value="Unassembled WGS sequence"/>
</dbReference>
<dbReference type="PANTHER" id="PTHR19307">
    <property type="entry name" value="TUMOR PROTEIN D52"/>
    <property type="match status" value="1"/>
</dbReference>
<evidence type="ECO:0000313" key="5">
    <source>
        <dbReference type="Proteomes" id="UP001634394"/>
    </source>
</evidence>
<sequence>MSSPVKTDDNVPTPQANADHLYDNLNSPTYEMASEAQDSSPMIDDPEAKERQMREWRAELEKVEQEITTLRQVLGSKVRYASELKRKLGISPLQEMKQDFSEGLKFIKESDTYQKTNQRLHDINDRITSSTVYQKTSAAAKSAVEKTSNVASSIGASVSRKLGDIRNSDTFKSLEVKVESTYASVKAKVTGSKSETSFEEALQSETNRMNAGNEDASKEKEMTGKLPEEKVPL</sequence>
<name>A0ABD3XUT2_SINWO</name>
<comment type="similarity">
    <text evidence="1">Belongs to the TPD52 family.</text>
</comment>
<protein>
    <recommendedName>
        <fullName evidence="6">Tumor protein D54</fullName>
    </recommendedName>
</protein>
<keyword evidence="2" id="KW-0175">Coiled coil</keyword>
<feature type="compositionally biased region" description="Polar residues" evidence="3">
    <location>
        <begin position="1"/>
        <end position="16"/>
    </location>
</feature>
<gene>
    <name evidence="4" type="ORF">ACJMK2_002294</name>
</gene>
<reference evidence="4 5" key="1">
    <citation type="submission" date="2024-11" db="EMBL/GenBank/DDBJ databases">
        <title>Chromosome-level genome assembly of the freshwater bivalve Anodonta woodiana.</title>
        <authorList>
            <person name="Chen X."/>
        </authorList>
    </citation>
    <scope>NUCLEOTIDE SEQUENCE [LARGE SCALE GENOMIC DNA]</scope>
    <source>
        <strain evidence="4">MN2024</strain>
        <tissue evidence="4">Gills</tissue>
    </source>
</reference>
<feature type="compositionally biased region" description="Basic and acidic residues" evidence="3">
    <location>
        <begin position="215"/>
        <end position="233"/>
    </location>
</feature>
<dbReference type="PANTHER" id="PTHR19307:SF14">
    <property type="entry name" value="TUMOR PROTEIN D52"/>
    <property type="match status" value="1"/>
</dbReference>
<dbReference type="EMBL" id="JBJQND010000001">
    <property type="protein sequence ID" value="KAL3889984.1"/>
    <property type="molecule type" value="Genomic_DNA"/>
</dbReference>
<accession>A0ABD3XUT2</accession>
<evidence type="ECO:0008006" key="6">
    <source>
        <dbReference type="Google" id="ProtNLM"/>
    </source>
</evidence>
<feature type="region of interest" description="Disordered" evidence="3">
    <location>
        <begin position="1"/>
        <end position="52"/>
    </location>
</feature>
<organism evidence="4 5">
    <name type="scientific">Sinanodonta woodiana</name>
    <name type="common">Chinese pond mussel</name>
    <name type="synonym">Anodonta woodiana</name>
    <dbReference type="NCBI Taxonomy" id="1069815"/>
    <lineage>
        <taxon>Eukaryota</taxon>
        <taxon>Metazoa</taxon>
        <taxon>Spiralia</taxon>
        <taxon>Lophotrochozoa</taxon>
        <taxon>Mollusca</taxon>
        <taxon>Bivalvia</taxon>
        <taxon>Autobranchia</taxon>
        <taxon>Heteroconchia</taxon>
        <taxon>Palaeoheterodonta</taxon>
        <taxon>Unionida</taxon>
        <taxon>Unionoidea</taxon>
        <taxon>Unionidae</taxon>
        <taxon>Unioninae</taxon>
        <taxon>Sinanodonta</taxon>
    </lineage>
</organism>
<evidence type="ECO:0000256" key="2">
    <source>
        <dbReference type="ARBA" id="ARBA00023054"/>
    </source>
</evidence>
<evidence type="ECO:0000256" key="1">
    <source>
        <dbReference type="ARBA" id="ARBA00005702"/>
    </source>
</evidence>
<dbReference type="InterPro" id="IPR007327">
    <property type="entry name" value="TPD52"/>
</dbReference>
<comment type="caution">
    <text evidence="4">The sequence shown here is derived from an EMBL/GenBank/DDBJ whole genome shotgun (WGS) entry which is preliminary data.</text>
</comment>
<proteinExistence type="inferred from homology"/>
<dbReference type="AlphaFoldDB" id="A0ABD3XUT2"/>